<organism evidence="2 3">
    <name type="scientific">Sulfuriferula nivalis</name>
    <dbReference type="NCBI Taxonomy" id="2675298"/>
    <lineage>
        <taxon>Bacteria</taxon>
        <taxon>Pseudomonadati</taxon>
        <taxon>Pseudomonadota</taxon>
        <taxon>Betaproteobacteria</taxon>
        <taxon>Nitrosomonadales</taxon>
        <taxon>Sulfuricellaceae</taxon>
        <taxon>Sulfuriferula</taxon>
    </lineage>
</organism>
<proteinExistence type="predicted"/>
<protein>
    <recommendedName>
        <fullName evidence="4">Outer membrane beta-barrel protein</fullName>
    </recommendedName>
</protein>
<dbReference type="InterPro" id="IPR018759">
    <property type="entry name" value="BBP2_2"/>
</dbReference>
<reference evidence="3" key="1">
    <citation type="submission" date="2019-11" db="EMBL/GenBank/DDBJ databases">
        <title>Isolation and characterization of a novel species in the genus Sulfuriferula.</title>
        <authorList>
            <person name="Mochizuki J."/>
            <person name="Kojima H."/>
            <person name="Fukui M."/>
        </authorList>
    </citation>
    <scope>NUCLEOTIDE SEQUENCE [LARGE SCALE GENOMIC DNA]</scope>
    <source>
        <strain evidence="3">SGTM</strain>
    </source>
</reference>
<keyword evidence="3" id="KW-1185">Reference proteome</keyword>
<evidence type="ECO:0000313" key="2">
    <source>
        <dbReference type="EMBL" id="BBO99530.1"/>
    </source>
</evidence>
<dbReference type="KEGG" id="sniv:SFSGTM_02390"/>
<evidence type="ECO:0000256" key="1">
    <source>
        <dbReference type="SAM" id="SignalP"/>
    </source>
</evidence>
<evidence type="ECO:0000313" key="3">
    <source>
        <dbReference type="Proteomes" id="UP000463939"/>
    </source>
</evidence>
<feature type="chain" id="PRO_5032514456" description="Outer membrane beta-barrel protein" evidence="1">
    <location>
        <begin position="24"/>
        <end position="393"/>
    </location>
</feature>
<dbReference type="AlphaFoldDB" id="A0A809RL74"/>
<dbReference type="InterPro" id="IPR017465">
    <property type="entry name" value="EpsL_proteobac"/>
</dbReference>
<dbReference type="Proteomes" id="UP000463939">
    <property type="component" value="Chromosome"/>
</dbReference>
<accession>A0A809RL74</accession>
<name>A0A809RL74_9PROT</name>
<sequence>MHKPVQKTLYAIGFMSISAMAHADLSNTFSPYVSAATAYNSNLFLLQNDQAALANLGTTNMSETYQAYAAGVNMNWQLSRQVISGHAEISQVNFNTYTGMNYTGHDLALKWDWLVDSILQGDVGVSDKLTLAPFLYTKKPLANLLTTRTAFINSFVKINNRWQIKLGADTTHTINSYTTPPNSQQYNDINIDSYNAGFRYITPKGSTFDFLSKVSNGNYPEQLTNLYTYTQYDNGVTFDWIATGKTKLSGRLNYTKRDYPNSQQNDYAGVTGRIAADWFATSKTTLNLTIYRDLNTYITSTSSYDVTQGVSAQAIWLATDKVTATLLGKHETIDFQSTPIRTDELTTASLDLGYQLFRKTKIDLIAERGVRHSNAALDSYRYNSVMLGLNNAF</sequence>
<dbReference type="EMBL" id="AP021881">
    <property type="protein sequence ID" value="BBO99530.1"/>
    <property type="molecule type" value="Genomic_DNA"/>
</dbReference>
<gene>
    <name evidence="2" type="ORF">SFSGTM_02390</name>
</gene>
<keyword evidence="1" id="KW-0732">Signal</keyword>
<dbReference type="NCBIfam" id="TIGR03014">
    <property type="entry name" value="EpsL"/>
    <property type="match status" value="1"/>
</dbReference>
<dbReference type="Pfam" id="PF10082">
    <property type="entry name" value="BBP2_2"/>
    <property type="match status" value="1"/>
</dbReference>
<evidence type="ECO:0008006" key="4">
    <source>
        <dbReference type="Google" id="ProtNLM"/>
    </source>
</evidence>
<feature type="signal peptide" evidence="1">
    <location>
        <begin position="1"/>
        <end position="23"/>
    </location>
</feature>